<dbReference type="VEuPathDB" id="FungiDB:P174DRAFT_442545"/>
<feature type="region of interest" description="Disordered" evidence="1">
    <location>
        <begin position="49"/>
        <end position="89"/>
    </location>
</feature>
<proteinExistence type="predicted"/>
<name>A0A2I1C4X6_ASPN1</name>
<gene>
    <name evidence="2" type="ORF">P174DRAFT_442545</name>
</gene>
<comment type="caution">
    <text evidence="2">The sequence shown here is derived from an EMBL/GenBank/DDBJ whole genome shotgun (WGS) entry which is preliminary data.</text>
</comment>
<dbReference type="RefSeq" id="XP_024681271.1">
    <property type="nucleotide sequence ID" value="XM_024827601.1"/>
</dbReference>
<dbReference type="GeneID" id="36534926"/>
<keyword evidence="3" id="KW-1185">Reference proteome</keyword>
<accession>A0A2I1C4X6</accession>
<feature type="compositionally biased region" description="Polar residues" evidence="1">
    <location>
        <begin position="72"/>
        <end position="89"/>
    </location>
</feature>
<evidence type="ECO:0000256" key="1">
    <source>
        <dbReference type="SAM" id="MobiDB-lite"/>
    </source>
</evidence>
<feature type="region of interest" description="Disordered" evidence="1">
    <location>
        <begin position="15"/>
        <end position="34"/>
    </location>
</feature>
<protein>
    <submittedName>
        <fullName evidence="2">Uncharacterized protein</fullName>
    </submittedName>
</protein>
<dbReference type="OrthoDB" id="2155261at2759"/>
<evidence type="ECO:0000313" key="2">
    <source>
        <dbReference type="EMBL" id="PKX92676.1"/>
    </source>
</evidence>
<dbReference type="AlphaFoldDB" id="A0A2I1C4X6"/>
<evidence type="ECO:0000313" key="3">
    <source>
        <dbReference type="Proteomes" id="UP000234474"/>
    </source>
</evidence>
<feature type="compositionally biased region" description="Basic and acidic residues" evidence="1">
    <location>
        <begin position="56"/>
        <end position="71"/>
    </location>
</feature>
<dbReference type="EMBL" id="MSZS01000005">
    <property type="protein sequence ID" value="PKX92676.1"/>
    <property type="molecule type" value="Genomic_DNA"/>
</dbReference>
<organism evidence="2 3">
    <name type="scientific">Aspergillus novofumigatus (strain IBT 16806)</name>
    <dbReference type="NCBI Taxonomy" id="1392255"/>
    <lineage>
        <taxon>Eukaryota</taxon>
        <taxon>Fungi</taxon>
        <taxon>Dikarya</taxon>
        <taxon>Ascomycota</taxon>
        <taxon>Pezizomycotina</taxon>
        <taxon>Eurotiomycetes</taxon>
        <taxon>Eurotiomycetidae</taxon>
        <taxon>Eurotiales</taxon>
        <taxon>Aspergillaceae</taxon>
        <taxon>Aspergillus</taxon>
        <taxon>Aspergillus subgen. Fumigati</taxon>
    </lineage>
</organism>
<dbReference type="Proteomes" id="UP000234474">
    <property type="component" value="Unassembled WGS sequence"/>
</dbReference>
<sequence>MQQFKWQFAQEITRARTTKSQIASKQKDRARWKKARHWRAGEICLKSGLDGGRQQEVIKSRRTSKEQRDQHGTANDHQVDSPGSEQSLG</sequence>
<reference evidence="3" key="1">
    <citation type="journal article" date="2018" name="Proc. Natl. Acad. Sci. U.S.A.">
        <title>Linking secondary metabolites to gene clusters through genome sequencing of six diverse Aspergillus species.</title>
        <authorList>
            <person name="Kaerboelling I."/>
            <person name="Vesth T.C."/>
            <person name="Frisvad J.C."/>
            <person name="Nybo J.L."/>
            <person name="Theobald S."/>
            <person name="Kuo A."/>
            <person name="Bowyer P."/>
            <person name="Matsuda Y."/>
            <person name="Mondo S."/>
            <person name="Lyhne E.K."/>
            <person name="Kogle M.E."/>
            <person name="Clum A."/>
            <person name="Lipzen A."/>
            <person name="Salamov A."/>
            <person name="Ngan C.Y."/>
            <person name="Daum C."/>
            <person name="Chiniquy J."/>
            <person name="Barry K."/>
            <person name="LaButti K."/>
            <person name="Haridas S."/>
            <person name="Simmons B.A."/>
            <person name="Magnuson J.K."/>
            <person name="Mortensen U.H."/>
            <person name="Larsen T.O."/>
            <person name="Grigoriev I.V."/>
            <person name="Baker S.E."/>
            <person name="Andersen M.R."/>
        </authorList>
    </citation>
    <scope>NUCLEOTIDE SEQUENCE [LARGE SCALE GENOMIC DNA]</scope>
    <source>
        <strain evidence="3">IBT 16806</strain>
    </source>
</reference>